<keyword evidence="2" id="KW-0732">Signal</keyword>
<proteinExistence type="predicted"/>
<organism evidence="3 4">
    <name type="scientific">Ulvibacterium marinum</name>
    <dbReference type="NCBI Taxonomy" id="2419782"/>
    <lineage>
        <taxon>Bacteria</taxon>
        <taxon>Pseudomonadati</taxon>
        <taxon>Bacteroidota</taxon>
        <taxon>Flavobacteriia</taxon>
        <taxon>Flavobacteriales</taxon>
        <taxon>Flavobacteriaceae</taxon>
        <taxon>Ulvibacterium</taxon>
    </lineage>
</organism>
<protein>
    <submittedName>
        <fullName evidence="3">Uncharacterized protein</fullName>
    </submittedName>
</protein>
<comment type="caution">
    <text evidence="3">The sequence shown here is derived from an EMBL/GenBank/DDBJ whole genome shotgun (WGS) entry which is preliminary data.</text>
</comment>
<accession>A0A3B0CBD8</accession>
<name>A0A3B0CBD8_9FLAO</name>
<dbReference type="OrthoDB" id="9768039at2"/>
<evidence type="ECO:0000313" key="3">
    <source>
        <dbReference type="EMBL" id="RKN80266.1"/>
    </source>
</evidence>
<keyword evidence="4" id="KW-1185">Reference proteome</keyword>
<feature type="region of interest" description="Disordered" evidence="1">
    <location>
        <begin position="156"/>
        <end position="177"/>
    </location>
</feature>
<feature type="signal peptide" evidence="2">
    <location>
        <begin position="1"/>
        <end position="19"/>
    </location>
</feature>
<reference evidence="3 4" key="1">
    <citation type="submission" date="2018-10" db="EMBL/GenBank/DDBJ databases">
        <title>Ulvibacterium marinum gen. nov., sp. nov., a novel marine bacterium of the family Flavobacteriaceae, isolated from a culture of the green alga Ulva prolifera.</title>
        <authorList>
            <person name="Zhang Z."/>
        </authorList>
    </citation>
    <scope>NUCLEOTIDE SEQUENCE [LARGE SCALE GENOMIC DNA]</scope>
    <source>
        <strain evidence="3 4">CCMM003</strain>
    </source>
</reference>
<dbReference type="EMBL" id="RBCJ01000003">
    <property type="protein sequence ID" value="RKN80266.1"/>
    <property type="molecule type" value="Genomic_DNA"/>
</dbReference>
<dbReference type="RefSeq" id="WP_120713075.1">
    <property type="nucleotide sequence ID" value="NZ_RBCJ01000003.1"/>
</dbReference>
<gene>
    <name evidence="3" type="ORF">D7Z94_18750</name>
</gene>
<feature type="chain" id="PRO_5017354750" evidence="2">
    <location>
        <begin position="20"/>
        <end position="257"/>
    </location>
</feature>
<dbReference type="AlphaFoldDB" id="A0A3B0CBD8"/>
<dbReference type="Proteomes" id="UP000276603">
    <property type="component" value="Unassembled WGS sequence"/>
</dbReference>
<sequence length="257" mass="28821">MRTLLILSLIVIFAFPSCSNEEASLEEQLTEDGTEQEDVQELKEPENDCPGSVGFVFEEKDGILSIEFEDNDFPEGWVLKDAIDGVSGQGYMQWEGDASMGNPGNGMITFPVRITDTGTYRFTWKSSYRKGDNGTEHNDSWLRFPDGQDFFGMKNDGSKVYPGGSGKEPNPNGASKEGWFKVYRSGNDNSFKWQARTSDHDAHDVYVTFEEPGVYLMEISARSDFHAIDRLLLHKEDISQNEALSQADDFSAKKSCD</sequence>
<evidence type="ECO:0000313" key="4">
    <source>
        <dbReference type="Proteomes" id="UP000276603"/>
    </source>
</evidence>
<evidence type="ECO:0000256" key="2">
    <source>
        <dbReference type="SAM" id="SignalP"/>
    </source>
</evidence>
<evidence type="ECO:0000256" key="1">
    <source>
        <dbReference type="SAM" id="MobiDB-lite"/>
    </source>
</evidence>